<evidence type="ECO:0000256" key="4">
    <source>
        <dbReference type="ARBA" id="ARBA00022840"/>
    </source>
</evidence>
<dbReference type="OrthoDB" id="297535at2759"/>
<dbReference type="GO" id="GO:0004673">
    <property type="term" value="F:protein histidine kinase activity"/>
    <property type="evidence" value="ECO:0007669"/>
    <property type="project" value="UniProtKB-EC"/>
</dbReference>
<dbReference type="InterPro" id="IPR057352">
    <property type="entry name" value="TPR_TmcB/C"/>
</dbReference>
<name>G0QLG0_ICHMU</name>
<evidence type="ECO:0000256" key="1">
    <source>
        <dbReference type="ARBA" id="ARBA00022679"/>
    </source>
</evidence>
<evidence type="ECO:0000313" key="6">
    <source>
        <dbReference type="EMBL" id="EGR33954.1"/>
    </source>
</evidence>
<dbReference type="PANTHER" id="PTHR31600:SF2">
    <property type="entry name" value="GAMETE ENRICHED GENE 10 PROTEIN-RELATED"/>
    <property type="match status" value="1"/>
</dbReference>
<dbReference type="AlphaFoldDB" id="G0QLG0"/>
<dbReference type="GeneID" id="14910133"/>
<dbReference type="CDD" id="cd00130">
    <property type="entry name" value="PAS"/>
    <property type="match status" value="1"/>
</dbReference>
<evidence type="ECO:0000259" key="5">
    <source>
        <dbReference type="Pfam" id="PF25474"/>
    </source>
</evidence>
<organism evidence="6 7">
    <name type="scientific">Ichthyophthirius multifiliis</name>
    <name type="common">White spot disease agent</name>
    <name type="synonym">Ich</name>
    <dbReference type="NCBI Taxonomy" id="5932"/>
    <lineage>
        <taxon>Eukaryota</taxon>
        <taxon>Sar</taxon>
        <taxon>Alveolata</taxon>
        <taxon>Ciliophora</taxon>
        <taxon>Intramacronucleata</taxon>
        <taxon>Oligohymenophorea</taxon>
        <taxon>Hymenostomatida</taxon>
        <taxon>Ophryoglenina</taxon>
        <taxon>Ichthyophthirius</taxon>
    </lineage>
</organism>
<dbReference type="Gene3D" id="3.30.450.20">
    <property type="entry name" value="PAS domain"/>
    <property type="match status" value="1"/>
</dbReference>
<dbReference type="InterPro" id="IPR052994">
    <property type="entry name" value="Tiny_macrocysts_regulators"/>
</dbReference>
<gene>
    <name evidence="6" type="ORF">IMG5_029960</name>
</gene>
<reference evidence="6 7" key="1">
    <citation type="submission" date="2011-07" db="EMBL/GenBank/DDBJ databases">
        <authorList>
            <person name="Coyne R."/>
            <person name="Brami D."/>
            <person name="Johnson J."/>
            <person name="Hostetler J."/>
            <person name="Hannick L."/>
            <person name="Clark T."/>
            <person name="Cassidy-Hanley D."/>
            <person name="Inman J."/>
        </authorList>
    </citation>
    <scope>NUCLEOTIDE SEQUENCE [LARGE SCALE GENOMIC DNA]</scope>
    <source>
        <strain evidence="6 7">G5</strain>
    </source>
</reference>
<feature type="domain" description="TmcB/TmcC TPR repeats" evidence="5">
    <location>
        <begin position="10"/>
        <end position="94"/>
    </location>
</feature>
<keyword evidence="4" id="KW-0067">ATP-binding</keyword>
<dbReference type="EC" id="2.7.13.3" evidence="6"/>
<dbReference type="GO" id="GO:0005524">
    <property type="term" value="F:ATP binding"/>
    <property type="evidence" value="ECO:0007669"/>
    <property type="project" value="UniProtKB-KW"/>
</dbReference>
<dbReference type="FunFam" id="3.30.450.20:FF:000060">
    <property type="entry name" value="Sensor protein FixL"/>
    <property type="match status" value="1"/>
</dbReference>
<keyword evidence="7" id="KW-1185">Reference proteome</keyword>
<evidence type="ECO:0000256" key="3">
    <source>
        <dbReference type="ARBA" id="ARBA00022777"/>
    </source>
</evidence>
<sequence>MVEFVNEIVLSVNLYLEFWNKLQEEQPDIRKLLILGSKINKMVGKVKQLYSELEEMNQNNIKILNCYYFFLKEIVNNNTEGNRILEKIEYVQKNSQINKQFSEKKIKYDQNTSIIQISGNINTLGQITNTNNETSKLLGFSKNELLEQNIQKIMPKIYGDFHNSFILQYLNTSVSKIMGKEDRIVMFLDKKGYIIPCILMVKVLPNLNEGIQIVGFFKDIQQEKINNQENQYNMHYIIYRNDNLQIQAISESVFDDFGIPSYLMYGNSQNVPEFGIDQIISGILNQDLLEDQMINQGVLLQINTVFMQKNFLLEDVEGSDQNSVNQGKTSKYKVSNVNVFLHDYQYLGDDISVSVIKFQEVFQQKQEQQKQNGSNTQ</sequence>
<dbReference type="STRING" id="857967.G0QLG0"/>
<dbReference type="EMBL" id="GL983253">
    <property type="protein sequence ID" value="EGR33954.1"/>
    <property type="molecule type" value="Genomic_DNA"/>
</dbReference>
<dbReference type="NCBIfam" id="TIGR00229">
    <property type="entry name" value="sensory_box"/>
    <property type="match status" value="1"/>
</dbReference>
<dbReference type="InterPro" id="IPR000014">
    <property type="entry name" value="PAS"/>
</dbReference>
<keyword evidence="1 6" id="KW-0808">Transferase</keyword>
<dbReference type="SUPFAM" id="SSF55785">
    <property type="entry name" value="PYP-like sensor domain (PAS domain)"/>
    <property type="match status" value="1"/>
</dbReference>
<feature type="non-terminal residue" evidence="6">
    <location>
        <position position="377"/>
    </location>
</feature>
<proteinExistence type="predicted"/>
<dbReference type="InterPro" id="IPR035965">
    <property type="entry name" value="PAS-like_dom_sf"/>
</dbReference>
<protein>
    <submittedName>
        <fullName evidence="6">PAS domain S-box family protein</fullName>
        <ecNumber evidence="6">2.7.13.3</ecNumber>
    </submittedName>
</protein>
<dbReference type="Pfam" id="PF25474">
    <property type="entry name" value="TPR_TmcB"/>
    <property type="match status" value="1"/>
</dbReference>
<keyword evidence="3" id="KW-0418">Kinase</keyword>
<accession>G0QLG0</accession>
<evidence type="ECO:0000313" key="7">
    <source>
        <dbReference type="Proteomes" id="UP000008983"/>
    </source>
</evidence>
<dbReference type="RefSeq" id="XP_004039258.1">
    <property type="nucleotide sequence ID" value="XM_004039210.1"/>
</dbReference>
<evidence type="ECO:0000256" key="2">
    <source>
        <dbReference type="ARBA" id="ARBA00022741"/>
    </source>
</evidence>
<keyword evidence="2" id="KW-0547">Nucleotide-binding</keyword>
<dbReference type="OMA" id="MINKISC"/>
<dbReference type="PANTHER" id="PTHR31600">
    <property type="entry name" value="TINY MACROCYSTS PROTEIN B-RELATED"/>
    <property type="match status" value="1"/>
</dbReference>
<dbReference type="InParanoid" id="G0QLG0"/>
<dbReference type="eggNOG" id="ENOG502RT0R">
    <property type="taxonomic scope" value="Eukaryota"/>
</dbReference>
<dbReference type="Proteomes" id="UP000008983">
    <property type="component" value="Unassembled WGS sequence"/>
</dbReference>